<dbReference type="SMART" id="SM00233">
    <property type="entry name" value="PH"/>
    <property type="match status" value="1"/>
</dbReference>
<dbReference type="GO" id="GO:0005737">
    <property type="term" value="C:cytoplasm"/>
    <property type="evidence" value="ECO:0007669"/>
    <property type="project" value="TreeGrafter"/>
</dbReference>
<proteinExistence type="predicted"/>
<accession>L8GIZ0</accession>
<dbReference type="KEGG" id="acan:ACA1_096480"/>
<dbReference type="EMBL" id="KB008103">
    <property type="protein sequence ID" value="ELR12977.1"/>
    <property type="molecule type" value="Genomic_DNA"/>
</dbReference>
<organism evidence="3 4">
    <name type="scientific">Acanthamoeba castellanii (strain ATCC 30010 / Neff)</name>
    <dbReference type="NCBI Taxonomy" id="1257118"/>
    <lineage>
        <taxon>Eukaryota</taxon>
        <taxon>Amoebozoa</taxon>
        <taxon>Discosea</taxon>
        <taxon>Longamoebia</taxon>
        <taxon>Centramoebida</taxon>
        <taxon>Acanthamoebidae</taxon>
        <taxon>Acanthamoeba</taxon>
    </lineage>
</organism>
<reference evidence="3 4" key="1">
    <citation type="journal article" date="2013" name="Genome Biol.">
        <title>Genome of Acanthamoeba castellanii highlights extensive lateral gene transfer and early evolution of tyrosine kinase signaling.</title>
        <authorList>
            <person name="Clarke M."/>
            <person name="Lohan A.J."/>
            <person name="Liu B."/>
            <person name="Lagkouvardos I."/>
            <person name="Roy S."/>
            <person name="Zafar N."/>
            <person name="Bertelli C."/>
            <person name="Schilde C."/>
            <person name="Kianianmomeni A."/>
            <person name="Burglin T.R."/>
            <person name="Frech C."/>
            <person name="Turcotte B."/>
            <person name="Kopec K.O."/>
            <person name="Synnott J.M."/>
            <person name="Choo C."/>
            <person name="Paponov I."/>
            <person name="Finkler A."/>
            <person name="Soon Heng Tan C."/>
            <person name="Hutchins A.P."/>
            <person name="Weinmeier T."/>
            <person name="Rattei T."/>
            <person name="Chu J.S."/>
            <person name="Gimenez G."/>
            <person name="Irimia M."/>
            <person name="Rigden D.J."/>
            <person name="Fitzpatrick D.A."/>
            <person name="Lorenzo-Morales J."/>
            <person name="Bateman A."/>
            <person name="Chiu C.H."/>
            <person name="Tang P."/>
            <person name="Hegemann P."/>
            <person name="Fromm H."/>
            <person name="Raoult D."/>
            <person name="Greub G."/>
            <person name="Miranda-Saavedra D."/>
            <person name="Chen N."/>
            <person name="Nash P."/>
            <person name="Ginger M.L."/>
            <person name="Horn M."/>
            <person name="Schaap P."/>
            <person name="Caler L."/>
            <person name="Loftus B."/>
        </authorList>
    </citation>
    <scope>NUCLEOTIDE SEQUENCE [LARGE SCALE GENOMIC DNA]</scope>
    <source>
        <strain evidence="3 4">Neff</strain>
    </source>
</reference>
<dbReference type="RefSeq" id="XP_004334990.1">
    <property type="nucleotide sequence ID" value="XM_004334942.1"/>
</dbReference>
<dbReference type="InterPro" id="IPR051092">
    <property type="entry name" value="FYVE_RhoGEF_PH"/>
</dbReference>
<dbReference type="PANTHER" id="PTHR12673">
    <property type="entry name" value="FACIOGENITAL DYSPLASIA PROTEIN"/>
    <property type="match status" value="1"/>
</dbReference>
<dbReference type="InterPro" id="IPR000219">
    <property type="entry name" value="DH_dom"/>
</dbReference>
<dbReference type="Gene3D" id="1.20.900.10">
    <property type="entry name" value="Dbl homology (DH) domain"/>
    <property type="match status" value="1"/>
</dbReference>
<dbReference type="CDD" id="cd00160">
    <property type="entry name" value="RhoGEF"/>
    <property type="match status" value="1"/>
</dbReference>
<evidence type="ECO:0000259" key="2">
    <source>
        <dbReference type="PROSITE" id="PS50010"/>
    </source>
</evidence>
<dbReference type="InterPro" id="IPR035899">
    <property type="entry name" value="DBL_dom_sf"/>
</dbReference>
<feature type="domain" description="PH" evidence="1">
    <location>
        <begin position="239"/>
        <end position="335"/>
    </location>
</feature>
<dbReference type="OrthoDB" id="660555at2759"/>
<dbReference type="PROSITE" id="PS50003">
    <property type="entry name" value="PH_DOMAIN"/>
    <property type="match status" value="1"/>
</dbReference>
<evidence type="ECO:0000313" key="3">
    <source>
        <dbReference type="EMBL" id="ELR12977.1"/>
    </source>
</evidence>
<dbReference type="PROSITE" id="PS50010">
    <property type="entry name" value="DH_2"/>
    <property type="match status" value="1"/>
</dbReference>
<name>L8GIZ0_ACACF</name>
<dbReference type="SUPFAM" id="SSF48065">
    <property type="entry name" value="DBL homology domain (DH-domain)"/>
    <property type="match status" value="1"/>
</dbReference>
<keyword evidence="4" id="KW-1185">Reference proteome</keyword>
<dbReference type="Pfam" id="PF00169">
    <property type="entry name" value="PH"/>
    <property type="match status" value="1"/>
</dbReference>
<dbReference type="Gene3D" id="2.30.29.30">
    <property type="entry name" value="Pleckstrin-homology domain (PH domain)/Phosphotyrosine-binding domain (PTB)"/>
    <property type="match status" value="1"/>
</dbReference>
<dbReference type="GeneID" id="14913561"/>
<dbReference type="AlphaFoldDB" id="L8GIZ0"/>
<dbReference type="Pfam" id="PF00621">
    <property type="entry name" value="RhoGEF"/>
    <property type="match status" value="1"/>
</dbReference>
<dbReference type="SUPFAM" id="SSF50729">
    <property type="entry name" value="PH domain-like"/>
    <property type="match status" value="1"/>
</dbReference>
<feature type="non-terminal residue" evidence="3">
    <location>
        <position position="458"/>
    </location>
</feature>
<dbReference type="GO" id="GO:0005085">
    <property type="term" value="F:guanyl-nucleotide exchange factor activity"/>
    <property type="evidence" value="ECO:0007669"/>
    <property type="project" value="InterPro"/>
</dbReference>
<evidence type="ECO:0000313" key="4">
    <source>
        <dbReference type="Proteomes" id="UP000011083"/>
    </source>
</evidence>
<dbReference type="InterPro" id="IPR001849">
    <property type="entry name" value="PH_domain"/>
</dbReference>
<dbReference type="OMA" id="ENWINIM"/>
<protein>
    <submittedName>
        <fullName evidence="3">RhoGEF domain containing protein</fullName>
    </submittedName>
</protein>
<dbReference type="Proteomes" id="UP000011083">
    <property type="component" value="Unassembled WGS sequence"/>
</dbReference>
<gene>
    <name evidence="3" type="ORF">ACA1_096480</name>
</gene>
<evidence type="ECO:0000259" key="1">
    <source>
        <dbReference type="PROSITE" id="PS50003"/>
    </source>
</evidence>
<sequence>GEGMSPPKEKALTTDSERRDRVVREIYDTEKSYVASLDLLVKYYLKPMRQQNIVPKPKVAFIFGNVEHILIINRELLETLEKRIATWNEDSVLGDAMNKLACPLLFSSLIIPWLRLYSEYCSNFHNVTALVLKLSEKSSFAEFLNKQKDTNNILDLPSLLIMPIQRIPRYKMLLEQVVKFTPETHHDYKALTNALERVSEVALLVNESVRKKQNLEQLAELEKRLMGKYPKNMTQAGRVLIHEGELTKLCRKVPKKRYFFLFNDLLLYGVANPLNRTYIIHRTISLLAGRIIPVDDSDKVKNGFKIISKEKSFLVWADTPEEKLSWTAKIEAAKESLKQNPHTTGGEGYEEYEAPIWQNDEESNTCTLCQIHFTTLRRKVRSACEPSLHACTEAYLLTSLYSRMARCSITAVSVAAWLAGSAPSTDMSCPTSARSVSAMTALPISPANLPRGKRSATR</sequence>
<dbReference type="VEuPathDB" id="AmoebaDB:ACA1_096480"/>
<feature type="domain" description="DH" evidence="2">
    <location>
        <begin position="18"/>
        <end position="208"/>
    </location>
</feature>
<dbReference type="PANTHER" id="PTHR12673:SF251">
    <property type="entry name" value="DH DOMAIN-CONTAINING PROTEIN-RELATED"/>
    <property type="match status" value="1"/>
</dbReference>
<dbReference type="InterPro" id="IPR011993">
    <property type="entry name" value="PH-like_dom_sf"/>
</dbReference>
<dbReference type="SMART" id="SM00325">
    <property type="entry name" value="RhoGEF"/>
    <property type="match status" value="1"/>
</dbReference>